<dbReference type="RefSeq" id="WP_126814518.1">
    <property type="nucleotide sequence ID" value="NZ_NGKC01000015.1"/>
</dbReference>
<reference evidence="2 3" key="1">
    <citation type="submission" date="2017-05" db="EMBL/GenBank/DDBJ databases">
        <title>Vagococcus spp. assemblies.</title>
        <authorList>
            <person name="Gulvik C.A."/>
        </authorList>
    </citation>
    <scope>NUCLEOTIDE SEQUENCE [LARGE SCALE GENOMIC DNA]</scope>
    <source>
        <strain evidence="2 3">LMG 24798</strain>
    </source>
</reference>
<evidence type="ECO:0000256" key="1">
    <source>
        <dbReference type="SAM" id="Phobius"/>
    </source>
</evidence>
<protein>
    <submittedName>
        <fullName evidence="2">Uncharacterized protein</fullName>
    </submittedName>
</protein>
<keyword evidence="3" id="KW-1185">Reference proteome</keyword>
<proteinExistence type="predicted"/>
<keyword evidence="1" id="KW-1133">Transmembrane helix</keyword>
<dbReference type="EMBL" id="NGKC01000015">
    <property type="protein sequence ID" value="RSU09946.1"/>
    <property type="molecule type" value="Genomic_DNA"/>
</dbReference>
<keyword evidence="1" id="KW-0812">Transmembrane</keyword>
<evidence type="ECO:0000313" key="3">
    <source>
        <dbReference type="Proteomes" id="UP000286773"/>
    </source>
</evidence>
<evidence type="ECO:0000313" key="2">
    <source>
        <dbReference type="EMBL" id="RSU09946.1"/>
    </source>
</evidence>
<sequence length="69" mass="8074">MILSGTIYTTVGLLILLSAFLWHYFLWHWYEPLIAFSMLFILIGLLFYTIAYLQFKGAVKHPSNSKKCE</sequence>
<keyword evidence="1" id="KW-0472">Membrane</keyword>
<organism evidence="2 3">
    <name type="scientific">Vagococcus acidifermentans</name>
    <dbReference type="NCBI Taxonomy" id="564710"/>
    <lineage>
        <taxon>Bacteria</taxon>
        <taxon>Bacillati</taxon>
        <taxon>Bacillota</taxon>
        <taxon>Bacilli</taxon>
        <taxon>Lactobacillales</taxon>
        <taxon>Enterococcaceae</taxon>
        <taxon>Vagococcus</taxon>
    </lineage>
</organism>
<name>A0A430APG3_9ENTE</name>
<feature type="transmembrane region" description="Helical" evidence="1">
    <location>
        <begin position="33"/>
        <end position="53"/>
    </location>
</feature>
<dbReference type="AlphaFoldDB" id="A0A430APG3"/>
<gene>
    <name evidence="2" type="ORF">CBF27_11655</name>
</gene>
<comment type="caution">
    <text evidence="2">The sequence shown here is derived from an EMBL/GenBank/DDBJ whole genome shotgun (WGS) entry which is preliminary data.</text>
</comment>
<accession>A0A430APG3</accession>
<dbReference type="Proteomes" id="UP000286773">
    <property type="component" value="Unassembled WGS sequence"/>
</dbReference>
<feature type="transmembrane region" description="Helical" evidence="1">
    <location>
        <begin position="7"/>
        <end position="27"/>
    </location>
</feature>